<dbReference type="EMBL" id="CP002453">
    <property type="protein sequence ID" value="ADV47886.1"/>
    <property type="molecule type" value="Genomic_DNA"/>
</dbReference>
<protein>
    <submittedName>
        <fullName evidence="1">Uncharacterized protein</fullName>
    </submittedName>
</protein>
<proteinExistence type="predicted"/>
<dbReference type="Proteomes" id="UP000008634">
    <property type="component" value="Chromosome"/>
</dbReference>
<name>E6XBQ1_CELAD</name>
<dbReference type="eggNOG" id="ENOG50311HW">
    <property type="taxonomic scope" value="Bacteria"/>
</dbReference>
<accession>E6XBQ1</accession>
<dbReference type="KEGG" id="cao:Celal_0547"/>
<sequence length="47" mass="5551">MHLKFEISMELFTYYYSLINKHTGEVTLFNSTAIQELKAYVSEALFE</sequence>
<organism evidence="1 2">
    <name type="scientific">Cellulophaga algicola (strain DSM 14237 / IC166 / ACAM 630)</name>
    <dbReference type="NCBI Taxonomy" id="688270"/>
    <lineage>
        <taxon>Bacteria</taxon>
        <taxon>Pseudomonadati</taxon>
        <taxon>Bacteroidota</taxon>
        <taxon>Flavobacteriia</taxon>
        <taxon>Flavobacteriales</taxon>
        <taxon>Flavobacteriaceae</taxon>
        <taxon>Cellulophaga</taxon>
    </lineage>
</organism>
<evidence type="ECO:0000313" key="2">
    <source>
        <dbReference type="Proteomes" id="UP000008634"/>
    </source>
</evidence>
<keyword evidence="2" id="KW-1185">Reference proteome</keyword>
<dbReference type="AlphaFoldDB" id="E6XBQ1"/>
<evidence type="ECO:0000313" key="1">
    <source>
        <dbReference type="EMBL" id="ADV47886.1"/>
    </source>
</evidence>
<dbReference type="HOGENOM" id="CLU_3166064_0_0_10"/>
<reference evidence="1 2" key="1">
    <citation type="journal article" date="2010" name="Stand. Genomic Sci.">
        <title>Complete genome sequence of Cellulophaga algicola type strain (IC166).</title>
        <authorList>
            <person name="Abt B."/>
            <person name="Lu M."/>
            <person name="Misra M."/>
            <person name="Han C."/>
            <person name="Nolan M."/>
            <person name="Lucas S."/>
            <person name="Hammon N."/>
            <person name="Deshpande S."/>
            <person name="Cheng J.F."/>
            <person name="Tapia R."/>
            <person name="Goodwin L."/>
            <person name="Pitluck S."/>
            <person name="Liolios K."/>
            <person name="Pagani I."/>
            <person name="Ivanova N."/>
            <person name="Mavromatis K."/>
            <person name="Ovchinikova G."/>
            <person name="Pati A."/>
            <person name="Chen A."/>
            <person name="Palaniappan K."/>
            <person name="Land M."/>
            <person name="Hauser L."/>
            <person name="Chang Y.J."/>
            <person name="Jeffries C.D."/>
            <person name="Detter J.C."/>
            <person name="Brambilla E."/>
            <person name="Rohde M."/>
            <person name="Tindall B.J."/>
            <person name="Goker M."/>
            <person name="Woyke T."/>
            <person name="Bristow J."/>
            <person name="Eisen J.A."/>
            <person name="Markowitz V."/>
            <person name="Hugenholtz P."/>
            <person name="Kyrpides N.C."/>
            <person name="Klenk H.P."/>
            <person name="Lapidus A."/>
        </authorList>
    </citation>
    <scope>NUCLEOTIDE SEQUENCE [LARGE SCALE GENOMIC DNA]</scope>
    <source>
        <strain evidence="2">DSM 14237 / IC166 / ACAM 630</strain>
    </source>
</reference>
<gene>
    <name evidence="1" type="ordered locus">Celal_0547</name>
</gene>